<sequence>MTQSALMSLDEILETAFEIFAEMAPDNLEYDDLAAYESHFEEDGGAIVVEVGNDWPEHVGSDINLAHCAEVHIGMAKEGALADVFVRMLLSRDPEEKFCHLLWKRSPTQLH</sequence>
<dbReference type="PIRSF" id="PIRSF004916">
    <property type="entry name" value="UCP004916"/>
    <property type="match status" value="1"/>
</dbReference>
<dbReference type="RefSeq" id="WP_167314344.1">
    <property type="nucleotide sequence ID" value="NZ_CP050266.1"/>
</dbReference>
<dbReference type="Proteomes" id="UP000501408">
    <property type="component" value="Chromosome 1"/>
</dbReference>
<dbReference type="InterPro" id="IPR007376">
    <property type="entry name" value="dsDNA_mimic_put"/>
</dbReference>
<organism evidence="1 2">
    <name type="scientific">Salinivibrio costicola</name>
    <name type="common">Vibrio costicola</name>
    <dbReference type="NCBI Taxonomy" id="51367"/>
    <lineage>
        <taxon>Bacteria</taxon>
        <taxon>Pseudomonadati</taxon>
        <taxon>Pseudomonadota</taxon>
        <taxon>Gammaproteobacteria</taxon>
        <taxon>Vibrionales</taxon>
        <taxon>Vibrionaceae</taxon>
        <taxon>Salinivibrio</taxon>
    </lineage>
</organism>
<name>A0ABX6K3C2_SALCS</name>
<dbReference type="Pfam" id="PF04269">
    <property type="entry name" value="DUF440"/>
    <property type="match status" value="1"/>
</dbReference>
<proteinExistence type="predicted"/>
<dbReference type="Gene3D" id="3.10.450.140">
    <property type="entry name" value="dsDNA mimic, putative"/>
    <property type="match status" value="1"/>
</dbReference>
<dbReference type="SUPFAM" id="SSF102816">
    <property type="entry name" value="Putative dsDNA mimic"/>
    <property type="match status" value="1"/>
</dbReference>
<evidence type="ECO:0000313" key="2">
    <source>
        <dbReference type="Proteomes" id="UP000501408"/>
    </source>
</evidence>
<dbReference type="EMBL" id="CP050266">
    <property type="protein sequence ID" value="QIR06056.1"/>
    <property type="molecule type" value="Genomic_DNA"/>
</dbReference>
<protein>
    <submittedName>
        <fullName evidence="1">DUF440 family protein</fullName>
    </submittedName>
</protein>
<keyword evidence="2" id="KW-1185">Reference proteome</keyword>
<reference evidence="1 2" key="1">
    <citation type="submission" date="2020-03" db="EMBL/GenBank/DDBJ databases">
        <title>Genome mining reveals the biosynthetic pathways of PHA and ectoines of the halophilic strain Salinivibrio costicola M318 isolated from fermented shrimp paste.</title>
        <authorList>
            <person name="Doan T.V."/>
            <person name="Tran L.T."/>
            <person name="Trieu T.A."/>
            <person name="Nguyen Q.V."/>
            <person name="Quach T.N."/>
            <person name="Phi T.Q."/>
            <person name="Kumar S."/>
        </authorList>
    </citation>
    <scope>NUCLEOTIDE SEQUENCE [LARGE SCALE GENOMIC DNA]</scope>
    <source>
        <strain evidence="1 2">M318</strain>
    </source>
</reference>
<evidence type="ECO:0000313" key="1">
    <source>
        <dbReference type="EMBL" id="QIR06056.1"/>
    </source>
</evidence>
<gene>
    <name evidence="1" type="ORF">HBA18_06535</name>
</gene>
<dbReference type="InterPro" id="IPR036763">
    <property type="entry name" value="Put_dsDNA_mimic_sf"/>
</dbReference>
<accession>A0ABX6K3C2</accession>